<dbReference type="AlphaFoldDB" id="A0AA49GRD8"/>
<dbReference type="Pfam" id="PF02592">
    <property type="entry name" value="Vut_1"/>
    <property type="match status" value="1"/>
</dbReference>
<feature type="transmembrane region" description="Helical" evidence="1">
    <location>
        <begin position="179"/>
        <end position="206"/>
    </location>
</feature>
<comment type="similarity">
    <text evidence="1">Belongs to the vitamin uptake transporter (VUT/ECF) (TC 2.A.88) family. Q precursor transporter subfamily.</text>
</comment>
<dbReference type="GO" id="GO:0005886">
    <property type="term" value="C:plasma membrane"/>
    <property type="evidence" value="ECO:0007669"/>
    <property type="project" value="UniProtKB-SubCell"/>
</dbReference>
<protein>
    <recommendedName>
        <fullName evidence="1">Probable queuosine precursor transporter</fullName>
        <shortName evidence="1">Q precursor transporter</shortName>
    </recommendedName>
</protein>
<dbReference type="GO" id="GO:0022857">
    <property type="term" value="F:transmembrane transporter activity"/>
    <property type="evidence" value="ECO:0007669"/>
    <property type="project" value="UniProtKB-UniRule"/>
</dbReference>
<keyword evidence="1" id="KW-1133">Transmembrane helix</keyword>
<feature type="transmembrane region" description="Helical" evidence="1">
    <location>
        <begin position="226"/>
        <end position="247"/>
    </location>
</feature>
<reference evidence="2" key="1">
    <citation type="journal article" date="2023" name="Comput. Struct. Biotechnol. J.">
        <title>Discovery of a novel marine Bacteroidetes with a rich repertoire of carbohydrate-active enzymes.</title>
        <authorList>
            <person name="Chen B."/>
            <person name="Liu G."/>
            <person name="Chen Q."/>
            <person name="Wang H."/>
            <person name="Liu L."/>
            <person name="Tang K."/>
        </authorList>
    </citation>
    <scope>NUCLEOTIDE SEQUENCE</scope>
    <source>
        <strain evidence="2">TK19036</strain>
    </source>
</reference>
<dbReference type="PANTHER" id="PTHR34300:SF2">
    <property type="entry name" value="QUEUOSINE PRECURSOR TRANSPORTER-RELATED"/>
    <property type="match status" value="1"/>
</dbReference>
<reference evidence="2" key="2">
    <citation type="journal article" date="2024" name="Antonie Van Leeuwenhoek">
        <title>Roseihalotalea indica gen. nov., sp. nov., a halophilic Bacteroidetes from mesopelagic Southwest Indian Ocean with higher carbohydrate metabolic potential.</title>
        <authorList>
            <person name="Chen B."/>
            <person name="Zhang M."/>
            <person name="Lin D."/>
            <person name="Ye J."/>
            <person name="Tang K."/>
        </authorList>
    </citation>
    <scope>NUCLEOTIDE SEQUENCE</scope>
    <source>
        <strain evidence="2">TK19036</strain>
    </source>
</reference>
<comment type="subcellular location">
    <subcellularLocation>
        <location evidence="1">Cell membrane</location>
        <topology evidence="1">Multi-pass membrane protein</topology>
    </subcellularLocation>
</comment>
<evidence type="ECO:0000256" key="1">
    <source>
        <dbReference type="HAMAP-Rule" id="MF_02088"/>
    </source>
</evidence>
<proteinExistence type="inferred from homology"/>
<dbReference type="PANTHER" id="PTHR34300">
    <property type="entry name" value="QUEUOSINE PRECURSOR TRANSPORTER-RELATED"/>
    <property type="match status" value="1"/>
</dbReference>
<dbReference type="EMBL" id="CP120682">
    <property type="protein sequence ID" value="WKN39590.1"/>
    <property type="molecule type" value="Genomic_DNA"/>
</dbReference>
<feature type="transmembrane region" description="Helical" evidence="1">
    <location>
        <begin position="92"/>
        <end position="113"/>
    </location>
</feature>
<evidence type="ECO:0000313" key="2">
    <source>
        <dbReference type="EMBL" id="WKN39590.1"/>
    </source>
</evidence>
<keyword evidence="1" id="KW-1003">Cell membrane</keyword>
<dbReference type="NCBIfam" id="TIGR00697">
    <property type="entry name" value="queuosine precursor transporter"/>
    <property type="match status" value="1"/>
</dbReference>
<keyword evidence="1" id="KW-0813">Transport</keyword>
<dbReference type="InterPro" id="IPR003744">
    <property type="entry name" value="YhhQ"/>
</dbReference>
<feature type="transmembrane region" description="Helical" evidence="1">
    <location>
        <begin position="146"/>
        <end position="167"/>
    </location>
</feature>
<dbReference type="HAMAP" id="MF_02088">
    <property type="entry name" value="Q_prec_transport"/>
    <property type="match status" value="1"/>
</dbReference>
<feature type="transmembrane region" description="Helical" evidence="1">
    <location>
        <begin position="15"/>
        <end position="38"/>
    </location>
</feature>
<comment type="function">
    <text evidence="1">Involved in the import of queuosine (Q) precursors, required for Q precursor salvage.</text>
</comment>
<feature type="transmembrane region" description="Helical" evidence="1">
    <location>
        <begin position="58"/>
        <end position="80"/>
    </location>
</feature>
<organism evidence="2">
    <name type="scientific">Roseihalotalea indica</name>
    <dbReference type="NCBI Taxonomy" id="2867963"/>
    <lineage>
        <taxon>Bacteria</taxon>
        <taxon>Pseudomonadati</taxon>
        <taxon>Bacteroidota</taxon>
        <taxon>Cytophagia</taxon>
        <taxon>Cytophagales</taxon>
        <taxon>Catalimonadaceae</taxon>
        <taxon>Roseihalotalea</taxon>
    </lineage>
</organism>
<name>A0AA49GRD8_9BACT</name>
<keyword evidence="1" id="KW-0472">Membrane</keyword>
<sequence>MMPTANLAESKKSNLFIVLSGIFLTNALIAELIGVKIFSLEDTLGVSRAQIPLLKDFILDFNLSAGVVLWPVVFITTDIINEYYGKKGVRKISFLTVGFIAYAFVVISIATILSPADFWLDVNNQNAQGNSFNINFAFNKVYSQGLGIIIGSLCAFLLGQLLDVFVFQKLRRITGNNKIWLRATGSTLVSQLIDSYVVLFIAFYLLAPDNARWSIPQVISVGIVNYSYKFIIAIVLTPLLYVAHYVIDRYLGPELSETMMREASQDTALL</sequence>
<gene>
    <name evidence="2" type="ORF">K4G66_12895</name>
</gene>
<keyword evidence="1" id="KW-0812">Transmembrane</keyword>
<accession>A0AA49GRD8</accession>